<protein>
    <submittedName>
        <fullName evidence="6">DeoR family transcriptional regulator, DeoR</fullName>
    </submittedName>
</protein>
<evidence type="ECO:0000313" key="7">
    <source>
        <dbReference type="Proteomes" id="UP000004080"/>
    </source>
</evidence>
<dbReference type="GO" id="GO:0003677">
    <property type="term" value="F:DNA binding"/>
    <property type="evidence" value="ECO:0007669"/>
    <property type="project" value="UniProtKB-KW"/>
</dbReference>
<dbReference type="InterPro" id="IPR051054">
    <property type="entry name" value="SorC_transcr_regulators"/>
</dbReference>
<organism evidence="6 7">
    <name type="scientific">Fictibacillus macauensis ZFHKF-1</name>
    <dbReference type="NCBI Taxonomy" id="1196324"/>
    <lineage>
        <taxon>Bacteria</taxon>
        <taxon>Bacillati</taxon>
        <taxon>Bacillota</taxon>
        <taxon>Bacilli</taxon>
        <taxon>Bacillales</taxon>
        <taxon>Fictibacillaceae</taxon>
        <taxon>Fictibacillus</taxon>
    </lineage>
</organism>
<keyword evidence="7" id="KW-1185">Reference proteome</keyword>
<dbReference type="Pfam" id="PF04198">
    <property type="entry name" value="Sugar-bind"/>
    <property type="match status" value="1"/>
</dbReference>
<dbReference type="SUPFAM" id="SSF100950">
    <property type="entry name" value="NagB/RpiA/CoA transferase-like"/>
    <property type="match status" value="1"/>
</dbReference>
<accession>I8IZ81</accession>
<keyword evidence="2" id="KW-0805">Transcription regulation</keyword>
<dbReference type="Gene3D" id="1.10.10.60">
    <property type="entry name" value="Homeodomain-like"/>
    <property type="match status" value="1"/>
</dbReference>
<dbReference type="GO" id="GO:0030246">
    <property type="term" value="F:carbohydrate binding"/>
    <property type="evidence" value="ECO:0007669"/>
    <property type="project" value="InterPro"/>
</dbReference>
<dbReference type="PATRIC" id="fig|1196324.3.peg.2854"/>
<proteinExistence type="inferred from homology"/>
<dbReference type="AlphaFoldDB" id="I8IZ81"/>
<feature type="domain" description="Sugar-binding" evidence="5">
    <location>
        <begin position="62"/>
        <end position="313"/>
    </location>
</feature>
<gene>
    <name evidence="6" type="ORF">A374_13955</name>
</gene>
<keyword evidence="4" id="KW-0804">Transcription</keyword>
<reference evidence="6 7" key="1">
    <citation type="journal article" date="2012" name="J. Bacteriol.">
        <title>Genome of Bacillus macauensis ZFHKF-1, a Long-Chain-Forming Bacterium.</title>
        <authorList>
            <person name="Cai L."/>
            <person name="Zhang T."/>
        </authorList>
    </citation>
    <scope>NUCLEOTIDE SEQUENCE [LARGE SCALE GENOMIC DNA]</scope>
    <source>
        <strain evidence="6 7">ZFHKF-1</strain>
    </source>
</reference>
<dbReference type="Proteomes" id="UP000004080">
    <property type="component" value="Unassembled WGS sequence"/>
</dbReference>
<keyword evidence="3" id="KW-0238">DNA-binding</keyword>
<dbReference type="Gene3D" id="3.40.50.1360">
    <property type="match status" value="1"/>
</dbReference>
<dbReference type="PANTHER" id="PTHR34294">
    <property type="entry name" value="TRANSCRIPTIONAL REGULATOR-RELATED"/>
    <property type="match status" value="1"/>
</dbReference>
<evidence type="ECO:0000256" key="4">
    <source>
        <dbReference type="ARBA" id="ARBA00023163"/>
    </source>
</evidence>
<dbReference type="InterPro" id="IPR037171">
    <property type="entry name" value="NagB/RpiA_transferase-like"/>
</dbReference>
<dbReference type="eggNOG" id="COG2390">
    <property type="taxonomic scope" value="Bacteria"/>
</dbReference>
<name>I8IZ81_9BACL</name>
<comment type="similarity">
    <text evidence="1">Belongs to the SorC transcriptional regulatory family.</text>
</comment>
<evidence type="ECO:0000256" key="2">
    <source>
        <dbReference type="ARBA" id="ARBA00023015"/>
    </source>
</evidence>
<dbReference type="STRING" id="1196324.A374_13955"/>
<sequence>MTLLEEEKLKKVIEAAKLYYLLDYNQSQIAVKLGVSRPTVSRLLQQAKSEGIVQIKIMDPSNGSEQLEKELEEKFSLKKAIVATVPQYDQQFIKKELGEKTAHYLYKIVKDGDVIGITWGTTLYNVACELKQKFVKNVKVVQLKGGISHSETNTYHSDILDLFGRAFQTVPIHLPLPVIVDHIVVKQAMEADRHIKRILDTGKEANIALFTIGPVKADSLLFQLGYFSDEDMKEIEAKAVGDICSRFIDEDGNVLNANLNDRTLGIDLAELKKKEFAILVAGGQQKIDGIYGALKGGYANVLVTDQYTARFLIDKKH</sequence>
<evidence type="ECO:0000256" key="1">
    <source>
        <dbReference type="ARBA" id="ARBA00010466"/>
    </source>
</evidence>
<dbReference type="InterPro" id="IPR007324">
    <property type="entry name" value="Sugar-bd_dom_put"/>
</dbReference>
<evidence type="ECO:0000313" key="6">
    <source>
        <dbReference type="EMBL" id="EIT84801.1"/>
    </source>
</evidence>
<dbReference type="PANTHER" id="PTHR34294:SF1">
    <property type="entry name" value="TRANSCRIPTIONAL REGULATOR LSRR"/>
    <property type="match status" value="1"/>
</dbReference>
<evidence type="ECO:0000259" key="5">
    <source>
        <dbReference type="Pfam" id="PF04198"/>
    </source>
</evidence>
<evidence type="ECO:0000256" key="3">
    <source>
        <dbReference type="ARBA" id="ARBA00023125"/>
    </source>
</evidence>
<dbReference type="EMBL" id="AKKV01000030">
    <property type="protein sequence ID" value="EIT84801.1"/>
    <property type="molecule type" value="Genomic_DNA"/>
</dbReference>
<comment type="caution">
    <text evidence="6">The sequence shown here is derived from an EMBL/GenBank/DDBJ whole genome shotgun (WGS) entry which is preliminary data.</text>
</comment>